<dbReference type="EMBL" id="JAFBBO010000001">
    <property type="protein sequence ID" value="MBM7479923.1"/>
    <property type="molecule type" value="Genomic_DNA"/>
</dbReference>
<keyword evidence="1" id="KW-0732">Signal</keyword>
<dbReference type="Proteomes" id="UP000698059">
    <property type="component" value="Unassembled WGS sequence"/>
</dbReference>
<name>A0ABS2LHM1_9CELL</name>
<keyword evidence="3" id="KW-1185">Reference proteome</keyword>
<evidence type="ECO:0000256" key="1">
    <source>
        <dbReference type="SAM" id="SignalP"/>
    </source>
</evidence>
<dbReference type="SUPFAM" id="SSF49695">
    <property type="entry name" value="gamma-Crystallin-like"/>
    <property type="match status" value="1"/>
</dbReference>
<comment type="caution">
    <text evidence="2">The sequence shown here is derived from an EMBL/GenBank/DDBJ whole genome shotgun (WGS) entry which is preliminary data.</text>
</comment>
<sequence length="231" mass="23827">MSRRPTRIAAVSAVLLVVGALSATPALADGPQGPDLTSKSFTPQHKVCSVFAQPTPAGQDIAFTPEPRTECFDSFGEAIEAATGVPVTDPAVEAGEPAALRAFAQEQAAEAAHGQSRTADPGATAAASSASRMLGLAFKGANYTGDSKLFWGAGGLGCQTGSTYGFPRLSALLYNNNISSLNAYADCWATLYDLENYVKGTTTNCVPHCATLGSMNDRASSIVFRPAGTID</sequence>
<reference evidence="2 3" key="1">
    <citation type="submission" date="2021-01" db="EMBL/GenBank/DDBJ databases">
        <title>Sequencing the genomes of 1000 actinobacteria strains.</title>
        <authorList>
            <person name="Klenk H.-P."/>
        </authorList>
    </citation>
    <scope>NUCLEOTIDE SEQUENCE [LARGE SCALE GENOMIC DNA]</scope>
    <source>
        <strain evidence="2 3">DSM 46000</strain>
    </source>
</reference>
<dbReference type="RefSeq" id="WP_205307773.1">
    <property type="nucleotide sequence ID" value="NZ_BAAAVF010000013.1"/>
</dbReference>
<feature type="chain" id="PRO_5045088391" evidence="1">
    <location>
        <begin position="29"/>
        <end position="231"/>
    </location>
</feature>
<proteinExistence type="predicted"/>
<organism evidence="2 3">
    <name type="scientific">Oerskovia jenensis</name>
    <dbReference type="NCBI Taxonomy" id="162169"/>
    <lineage>
        <taxon>Bacteria</taxon>
        <taxon>Bacillati</taxon>
        <taxon>Actinomycetota</taxon>
        <taxon>Actinomycetes</taxon>
        <taxon>Micrococcales</taxon>
        <taxon>Cellulomonadaceae</taxon>
        <taxon>Oerskovia</taxon>
    </lineage>
</organism>
<evidence type="ECO:0000313" key="3">
    <source>
        <dbReference type="Proteomes" id="UP000698059"/>
    </source>
</evidence>
<feature type="signal peptide" evidence="1">
    <location>
        <begin position="1"/>
        <end position="28"/>
    </location>
</feature>
<accession>A0ABS2LHM1</accession>
<gene>
    <name evidence="2" type="ORF">JOD49_002843</name>
</gene>
<protein>
    <submittedName>
        <fullName evidence="2">Uncharacterized protein</fullName>
    </submittedName>
</protein>
<evidence type="ECO:0000313" key="2">
    <source>
        <dbReference type="EMBL" id="MBM7479923.1"/>
    </source>
</evidence>
<dbReference type="InterPro" id="IPR011024">
    <property type="entry name" value="G_crystallin-like"/>
</dbReference>
<dbReference type="Gene3D" id="2.60.20.10">
    <property type="entry name" value="Crystallins"/>
    <property type="match status" value="1"/>
</dbReference>